<sequence>MEYIGELLKGVVIGIANILPGISGGMLAISMGVYDTIIHAVNRLFMEPVESIKTLFPYGLGAVAGIISLSLVFEYLFGTFPLQTKLAFIGLIGGGLPALFEKTKAKAEPGEKRLGAVTICITAAVVIFITVAGGISLASGSQAGGEAAKTGAAYLSSGRFWIISMFFVGILAAGTMVVPGVSGSMIMMMIGVYEPLLQTTNGCIRAAAAFDFPALLSDGLVLLPYFTGLGLGIFLFAKIVEHLLVNHERQMYRVIIGLVFSSPVVILWDVAWKQIELYQLLGGISLCLLGYVAAVRCGGEG</sequence>
<proteinExistence type="predicted"/>
<dbReference type="Proteomes" id="UP000095651">
    <property type="component" value="Unassembled WGS sequence"/>
</dbReference>
<dbReference type="AlphaFoldDB" id="A0A174JGD1"/>
<dbReference type="RefSeq" id="WP_055658722.1">
    <property type="nucleotide sequence ID" value="NZ_CABIXC010000015.1"/>
</dbReference>
<dbReference type="InterPro" id="IPR007163">
    <property type="entry name" value="VCA0040-like"/>
</dbReference>
<name>A0A174JGD1_9FIRM</name>
<keyword evidence="1" id="KW-0472">Membrane</keyword>
<evidence type="ECO:0000313" key="3">
    <source>
        <dbReference type="Proteomes" id="UP000095651"/>
    </source>
</evidence>
<feature type="transmembrane region" description="Helical" evidence="1">
    <location>
        <begin position="113"/>
        <end position="138"/>
    </location>
</feature>
<feature type="transmembrane region" description="Helical" evidence="1">
    <location>
        <begin position="277"/>
        <end position="295"/>
    </location>
</feature>
<dbReference type="PANTHER" id="PTHR37308">
    <property type="entry name" value="INTEGRAL MEMBRANE PROTEIN"/>
    <property type="match status" value="1"/>
</dbReference>
<gene>
    <name evidence="2" type="ORF">ERS852407_04630</name>
</gene>
<evidence type="ECO:0000313" key="2">
    <source>
        <dbReference type="EMBL" id="CUO98784.1"/>
    </source>
</evidence>
<dbReference type="PANTHER" id="PTHR37308:SF1">
    <property type="entry name" value="POLYPRENYL-PHOSPHATE TRANSPORTER"/>
    <property type="match status" value="1"/>
</dbReference>
<feature type="transmembrane region" description="Helical" evidence="1">
    <location>
        <begin position="222"/>
        <end position="240"/>
    </location>
</feature>
<protein>
    <submittedName>
        <fullName evidence="2">Membrane protein</fullName>
    </submittedName>
</protein>
<evidence type="ECO:0000256" key="1">
    <source>
        <dbReference type="SAM" id="Phobius"/>
    </source>
</evidence>
<dbReference type="EMBL" id="CYZE01000015">
    <property type="protein sequence ID" value="CUO98784.1"/>
    <property type="molecule type" value="Genomic_DNA"/>
</dbReference>
<feature type="transmembrane region" description="Helical" evidence="1">
    <location>
        <begin position="158"/>
        <end position="178"/>
    </location>
</feature>
<dbReference type="Pfam" id="PF04018">
    <property type="entry name" value="VCA0040-like"/>
    <property type="match status" value="1"/>
</dbReference>
<feature type="transmembrane region" description="Helical" evidence="1">
    <location>
        <begin position="55"/>
        <end position="76"/>
    </location>
</feature>
<feature type="transmembrane region" description="Helical" evidence="1">
    <location>
        <begin position="12"/>
        <end position="34"/>
    </location>
</feature>
<accession>A0A174JGD1</accession>
<organism evidence="2 3">
    <name type="scientific">Hungatella hathewayi</name>
    <dbReference type="NCBI Taxonomy" id="154046"/>
    <lineage>
        <taxon>Bacteria</taxon>
        <taxon>Bacillati</taxon>
        <taxon>Bacillota</taxon>
        <taxon>Clostridia</taxon>
        <taxon>Lachnospirales</taxon>
        <taxon>Lachnospiraceae</taxon>
        <taxon>Hungatella</taxon>
    </lineage>
</organism>
<feature type="transmembrane region" description="Helical" evidence="1">
    <location>
        <begin position="252"/>
        <end position="271"/>
    </location>
</feature>
<feature type="transmembrane region" description="Helical" evidence="1">
    <location>
        <begin position="82"/>
        <end position="101"/>
    </location>
</feature>
<keyword evidence="1" id="KW-1133">Transmembrane helix</keyword>
<reference evidence="2 3" key="1">
    <citation type="submission" date="2015-09" db="EMBL/GenBank/DDBJ databases">
        <authorList>
            <consortium name="Pathogen Informatics"/>
        </authorList>
    </citation>
    <scope>NUCLEOTIDE SEQUENCE [LARGE SCALE GENOMIC DNA]</scope>
    <source>
        <strain evidence="2 3">2789STDY5608850</strain>
    </source>
</reference>
<keyword evidence="1" id="KW-0812">Transmembrane</keyword>